<dbReference type="Proteomes" id="UP001500575">
    <property type="component" value="Unassembled WGS sequence"/>
</dbReference>
<dbReference type="EMBL" id="BAAAQQ010000013">
    <property type="protein sequence ID" value="GAA2132796.1"/>
    <property type="molecule type" value="Genomic_DNA"/>
</dbReference>
<dbReference type="RefSeq" id="WP_344305371.1">
    <property type="nucleotide sequence ID" value="NZ_BAAAQQ010000013.1"/>
</dbReference>
<sequence length="372" mass="41501">MTDGRRVYLHIGAPKTGTTYVQDRLTRNASSLRKHGVVLPTSSPIVSPALFHFRAALDVLDQDWGGSPGHAEGAWDTLLKRVRRASGSVVVSHEIFAPAPPERIERIVGELGEALGGAEGGELHVVYSSRDLGRQLPAAWQESIKQGRKWTLRRFLSRVERGHNWFFRAFDLPTVLERWSAAVPADRIHVVTVPHPGQPRDLLWRRMCEALAIDPAWSPAESRRANPSMGAAETEVIRALNQHMGRKARREALFDELIRKVLAEEHLASRDSIPVRLPPDRYDWAEEQAASWIEWLGSSGLHVIGDVEELRPVRPDPDAEGAQPVRVRNKLKFNAAVDALAAMTAEAARRPDPDKTGLGRVRAGVERVRSRR</sequence>
<name>A0ABN2YWU0_9ACTN</name>
<reference evidence="2 3" key="1">
    <citation type="journal article" date="2019" name="Int. J. Syst. Evol. Microbiol.">
        <title>The Global Catalogue of Microorganisms (GCM) 10K type strain sequencing project: providing services to taxonomists for standard genome sequencing and annotation.</title>
        <authorList>
            <consortium name="The Broad Institute Genomics Platform"/>
            <consortium name="The Broad Institute Genome Sequencing Center for Infectious Disease"/>
            <person name="Wu L."/>
            <person name="Ma J."/>
        </authorList>
    </citation>
    <scope>NUCLEOTIDE SEQUENCE [LARGE SCALE GENOMIC DNA]</scope>
    <source>
        <strain evidence="2 3">JCM 16021</strain>
    </source>
</reference>
<feature type="region of interest" description="Disordered" evidence="1">
    <location>
        <begin position="346"/>
        <end position="372"/>
    </location>
</feature>
<evidence type="ECO:0000313" key="3">
    <source>
        <dbReference type="Proteomes" id="UP001500575"/>
    </source>
</evidence>
<evidence type="ECO:0000313" key="2">
    <source>
        <dbReference type="EMBL" id="GAA2132796.1"/>
    </source>
</evidence>
<keyword evidence="3" id="KW-1185">Reference proteome</keyword>
<evidence type="ECO:0008006" key="4">
    <source>
        <dbReference type="Google" id="ProtNLM"/>
    </source>
</evidence>
<evidence type="ECO:0000256" key="1">
    <source>
        <dbReference type="SAM" id="MobiDB-lite"/>
    </source>
</evidence>
<gene>
    <name evidence="2" type="ORF">GCM10009843_37690</name>
</gene>
<protein>
    <recommendedName>
        <fullName evidence="4">Sulfotransferase family protein</fullName>
    </recommendedName>
</protein>
<organism evidence="2 3">
    <name type="scientific">Nocardioides bigeumensis</name>
    <dbReference type="NCBI Taxonomy" id="433657"/>
    <lineage>
        <taxon>Bacteria</taxon>
        <taxon>Bacillati</taxon>
        <taxon>Actinomycetota</taxon>
        <taxon>Actinomycetes</taxon>
        <taxon>Propionibacteriales</taxon>
        <taxon>Nocardioidaceae</taxon>
        <taxon>Nocardioides</taxon>
    </lineage>
</organism>
<proteinExistence type="predicted"/>
<dbReference type="SUPFAM" id="SSF52540">
    <property type="entry name" value="P-loop containing nucleoside triphosphate hydrolases"/>
    <property type="match status" value="1"/>
</dbReference>
<dbReference type="Gene3D" id="3.40.50.300">
    <property type="entry name" value="P-loop containing nucleotide triphosphate hydrolases"/>
    <property type="match status" value="1"/>
</dbReference>
<comment type="caution">
    <text evidence="2">The sequence shown here is derived from an EMBL/GenBank/DDBJ whole genome shotgun (WGS) entry which is preliminary data.</text>
</comment>
<feature type="compositionally biased region" description="Basic and acidic residues" evidence="1">
    <location>
        <begin position="347"/>
        <end position="372"/>
    </location>
</feature>
<accession>A0ABN2YWU0</accession>
<dbReference type="InterPro" id="IPR027417">
    <property type="entry name" value="P-loop_NTPase"/>
</dbReference>